<feature type="transmembrane region" description="Helical" evidence="7">
    <location>
        <begin position="151"/>
        <end position="171"/>
    </location>
</feature>
<evidence type="ECO:0000259" key="8">
    <source>
        <dbReference type="PROSITE" id="PS50928"/>
    </source>
</evidence>
<feature type="transmembrane region" description="Helical" evidence="7">
    <location>
        <begin position="127"/>
        <end position="145"/>
    </location>
</feature>
<feature type="transmembrane region" description="Helical" evidence="7">
    <location>
        <begin position="88"/>
        <end position="115"/>
    </location>
</feature>
<evidence type="ECO:0000256" key="2">
    <source>
        <dbReference type="ARBA" id="ARBA00022448"/>
    </source>
</evidence>
<dbReference type="Pfam" id="PF00528">
    <property type="entry name" value="BPD_transp_1"/>
    <property type="match status" value="1"/>
</dbReference>
<evidence type="ECO:0000256" key="4">
    <source>
        <dbReference type="ARBA" id="ARBA00022692"/>
    </source>
</evidence>
<gene>
    <name evidence="9" type="ORF">WIS52_00840</name>
</gene>
<comment type="subcellular location">
    <subcellularLocation>
        <location evidence="1 7">Cell membrane</location>
        <topology evidence="1 7">Multi-pass membrane protein</topology>
    </subcellularLocation>
</comment>
<dbReference type="Proteomes" id="UP001494902">
    <property type="component" value="Unassembled WGS sequence"/>
</dbReference>
<evidence type="ECO:0000256" key="3">
    <source>
        <dbReference type="ARBA" id="ARBA00022475"/>
    </source>
</evidence>
<comment type="caution">
    <text evidence="9">The sequence shown here is derived from an EMBL/GenBank/DDBJ whole genome shotgun (WGS) entry which is preliminary data.</text>
</comment>
<evidence type="ECO:0000313" key="10">
    <source>
        <dbReference type="Proteomes" id="UP001494902"/>
    </source>
</evidence>
<keyword evidence="5 7" id="KW-1133">Transmembrane helix</keyword>
<dbReference type="InterPro" id="IPR050366">
    <property type="entry name" value="BP-dependent_transpt_permease"/>
</dbReference>
<organism evidence="9 10">
    <name type="scientific">Pseudonocardia nematodicida</name>
    <dbReference type="NCBI Taxonomy" id="1206997"/>
    <lineage>
        <taxon>Bacteria</taxon>
        <taxon>Bacillati</taxon>
        <taxon>Actinomycetota</taxon>
        <taxon>Actinomycetes</taxon>
        <taxon>Pseudonocardiales</taxon>
        <taxon>Pseudonocardiaceae</taxon>
        <taxon>Pseudonocardia</taxon>
    </lineage>
</organism>
<feature type="transmembrane region" description="Helical" evidence="7">
    <location>
        <begin position="206"/>
        <end position="228"/>
    </location>
</feature>
<evidence type="ECO:0000256" key="5">
    <source>
        <dbReference type="ARBA" id="ARBA00022989"/>
    </source>
</evidence>
<dbReference type="PROSITE" id="PS50928">
    <property type="entry name" value="ABC_TM1"/>
    <property type="match status" value="1"/>
</dbReference>
<keyword evidence="2 7" id="KW-0813">Transport</keyword>
<proteinExistence type="inferred from homology"/>
<accession>A0ABV1K3H0</accession>
<evidence type="ECO:0000256" key="1">
    <source>
        <dbReference type="ARBA" id="ARBA00004651"/>
    </source>
</evidence>
<name>A0ABV1K3H0_9PSEU</name>
<sequence>MTATAMGSRGTTRRGTRRIARTPVAIVSWVVVAAYLLLALLGPLLVTGDPLRQSPAALLPMGSPGHLLGTDDLGRDQLVRLVYGARPLLMVALAATALATAIGVAIGLAAGYLGGRAEQLLMRLTDVALAFPSVLLIILLVAAAGAGTSSLVVGVGVALAPGIARLVRALAARESARDHVLASRMAGAGGLRIALTQVLPGTVGPLLVQVLTTLSIAAGFAAGMSYLGLGIQPPTPDWGYMVQAGQEFLYTAPSLVVLPALATLVFVVACNFVGDDVRDALDRKGTP</sequence>
<dbReference type="SUPFAM" id="SSF161098">
    <property type="entry name" value="MetI-like"/>
    <property type="match status" value="1"/>
</dbReference>
<evidence type="ECO:0000256" key="7">
    <source>
        <dbReference type="RuleBase" id="RU363032"/>
    </source>
</evidence>
<dbReference type="InterPro" id="IPR000515">
    <property type="entry name" value="MetI-like"/>
</dbReference>
<keyword evidence="10" id="KW-1185">Reference proteome</keyword>
<dbReference type="EMBL" id="JBEDNQ010000001">
    <property type="protein sequence ID" value="MEQ3549000.1"/>
    <property type="molecule type" value="Genomic_DNA"/>
</dbReference>
<dbReference type="Gene3D" id="1.10.3720.10">
    <property type="entry name" value="MetI-like"/>
    <property type="match status" value="1"/>
</dbReference>
<feature type="transmembrane region" description="Helical" evidence="7">
    <location>
        <begin position="248"/>
        <end position="274"/>
    </location>
</feature>
<dbReference type="RefSeq" id="WP_349296092.1">
    <property type="nucleotide sequence ID" value="NZ_JBEDNQ010000001.1"/>
</dbReference>
<dbReference type="PANTHER" id="PTHR43386">
    <property type="entry name" value="OLIGOPEPTIDE TRANSPORT SYSTEM PERMEASE PROTEIN APPC"/>
    <property type="match status" value="1"/>
</dbReference>
<feature type="domain" description="ABC transmembrane type-1" evidence="8">
    <location>
        <begin position="85"/>
        <end position="274"/>
    </location>
</feature>
<feature type="transmembrane region" description="Helical" evidence="7">
    <location>
        <begin position="23"/>
        <end position="46"/>
    </location>
</feature>
<reference evidence="9 10" key="1">
    <citation type="submission" date="2024-03" db="EMBL/GenBank/DDBJ databases">
        <title>Draft genome sequence of Pseudonocardia nematodicida JCM 31783.</title>
        <authorList>
            <person name="Butdee W."/>
            <person name="Duangmal K."/>
        </authorList>
    </citation>
    <scope>NUCLEOTIDE SEQUENCE [LARGE SCALE GENOMIC DNA]</scope>
    <source>
        <strain evidence="9 10">JCM 31783</strain>
    </source>
</reference>
<keyword evidence="6 7" id="KW-0472">Membrane</keyword>
<keyword evidence="3" id="KW-1003">Cell membrane</keyword>
<comment type="similarity">
    <text evidence="7">Belongs to the binding-protein-dependent transport system permease family.</text>
</comment>
<keyword evidence="4 7" id="KW-0812">Transmembrane</keyword>
<evidence type="ECO:0000256" key="6">
    <source>
        <dbReference type="ARBA" id="ARBA00023136"/>
    </source>
</evidence>
<protein>
    <submittedName>
        <fullName evidence="9">ABC transporter permease</fullName>
    </submittedName>
</protein>
<dbReference type="InterPro" id="IPR035906">
    <property type="entry name" value="MetI-like_sf"/>
</dbReference>
<evidence type="ECO:0000313" key="9">
    <source>
        <dbReference type="EMBL" id="MEQ3549000.1"/>
    </source>
</evidence>
<dbReference type="CDD" id="cd06261">
    <property type="entry name" value="TM_PBP2"/>
    <property type="match status" value="1"/>
</dbReference>
<dbReference type="PANTHER" id="PTHR43386:SF25">
    <property type="entry name" value="PEPTIDE ABC TRANSPORTER PERMEASE PROTEIN"/>
    <property type="match status" value="1"/>
</dbReference>